<gene>
    <name evidence="2" type="ORF">C2L71_01055</name>
</gene>
<reference evidence="3" key="1">
    <citation type="submission" date="2018-01" db="EMBL/GenBank/DDBJ databases">
        <title>Rubneribacter badeniensis gen. nov., sp. nov., and Colonibacter rubneri, gen. nov., sp. nov., WGS of new members of the Eggerthellaceae.</title>
        <authorList>
            <person name="Danylec N."/>
            <person name="Stoll D.A."/>
            <person name="Doetsch A."/>
            <person name="Kulling S.E."/>
            <person name="Huch M."/>
        </authorList>
    </citation>
    <scope>NUCLEOTIDE SEQUENCE [LARGE SCALE GENOMIC DNA]</scope>
    <source>
        <strain evidence="3">ResAG-96</strain>
    </source>
</reference>
<evidence type="ECO:0008006" key="4">
    <source>
        <dbReference type="Google" id="ProtNLM"/>
    </source>
</evidence>
<evidence type="ECO:0000313" key="3">
    <source>
        <dbReference type="Proteomes" id="UP000236197"/>
    </source>
</evidence>
<evidence type="ECO:0000256" key="1">
    <source>
        <dbReference type="SAM" id="Phobius"/>
    </source>
</evidence>
<comment type="caution">
    <text evidence="2">The sequence shown here is derived from an EMBL/GenBank/DDBJ whole genome shotgun (WGS) entry which is preliminary data.</text>
</comment>
<organism evidence="2 3">
    <name type="scientific">Enteroscipio rubneri</name>
    <dbReference type="NCBI Taxonomy" id="2070686"/>
    <lineage>
        <taxon>Bacteria</taxon>
        <taxon>Bacillati</taxon>
        <taxon>Actinomycetota</taxon>
        <taxon>Coriobacteriia</taxon>
        <taxon>Eggerthellales</taxon>
        <taxon>Eggerthellaceae</taxon>
        <taxon>Enteroscipio</taxon>
    </lineage>
</organism>
<keyword evidence="3" id="KW-1185">Reference proteome</keyword>
<accession>A0A2K2UE87</accession>
<name>A0A2K2UE87_9ACTN</name>
<feature type="transmembrane region" description="Helical" evidence="1">
    <location>
        <begin position="20"/>
        <end position="41"/>
    </location>
</feature>
<dbReference type="Proteomes" id="UP000236197">
    <property type="component" value="Unassembled WGS sequence"/>
</dbReference>
<evidence type="ECO:0000313" key="2">
    <source>
        <dbReference type="EMBL" id="PNV68604.1"/>
    </source>
</evidence>
<protein>
    <recommendedName>
        <fullName evidence="4">CcmD family protein</fullName>
    </recommendedName>
</protein>
<dbReference type="RefSeq" id="WP_103263931.1">
    <property type="nucleotide sequence ID" value="NZ_CABMLE010000001.1"/>
</dbReference>
<keyword evidence="1" id="KW-0812">Transmembrane</keyword>
<dbReference type="AlphaFoldDB" id="A0A2K2UE87"/>
<sequence length="61" mass="6846">MNPILTEIYSTIVPSMPFIIGAYVLMWVALLVYVLIIMVGYKKAEAQMAVLEEAVAERRAD</sequence>
<dbReference type="EMBL" id="PPEK01000001">
    <property type="protein sequence ID" value="PNV68604.1"/>
    <property type="molecule type" value="Genomic_DNA"/>
</dbReference>
<dbReference type="OrthoDB" id="3183314at2"/>
<keyword evidence="1" id="KW-1133">Transmembrane helix</keyword>
<keyword evidence="1" id="KW-0472">Membrane</keyword>
<proteinExistence type="predicted"/>